<reference evidence="3 4" key="1">
    <citation type="journal article" date="2019" name="Int. J. Syst. Evol. Microbiol.">
        <title>Lactobacillus salitolerans sp. nov., a novel lactic acid bacterium isolated from spent mushroom substrates.</title>
        <authorList>
            <person name="Tohno M."/>
            <person name="Tanizawa Y."/>
            <person name="Kojima Y."/>
            <person name="Sakamoto M."/>
            <person name="Nakamura Y."/>
            <person name="Ohkuma M."/>
            <person name="Kobayashi H."/>
        </authorList>
    </citation>
    <scope>NUCLEOTIDE SEQUENCE [LARGE SCALE GENOMIC DNA]</scope>
    <source>
        <strain evidence="3 4">YK43</strain>
    </source>
</reference>
<dbReference type="Gene3D" id="3.10.310.30">
    <property type="match status" value="1"/>
</dbReference>
<dbReference type="InterPro" id="IPR051319">
    <property type="entry name" value="Oligoribo/pAp-PDE_c-di-AMP_PDE"/>
</dbReference>
<protein>
    <submittedName>
        <fullName evidence="3">Phosphoesterase</fullName>
    </submittedName>
</protein>
<organism evidence="3 4">
    <name type="scientific">Ligilactobacillus salitolerans</name>
    <dbReference type="NCBI Taxonomy" id="1808352"/>
    <lineage>
        <taxon>Bacteria</taxon>
        <taxon>Bacillati</taxon>
        <taxon>Bacillota</taxon>
        <taxon>Bacilli</taxon>
        <taxon>Lactobacillales</taxon>
        <taxon>Lactobacillaceae</taxon>
        <taxon>Ligilactobacillus</taxon>
    </lineage>
</organism>
<dbReference type="SUPFAM" id="SSF64182">
    <property type="entry name" value="DHH phosphoesterases"/>
    <property type="match status" value="1"/>
</dbReference>
<evidence type="ECO:0000313" key="3">
    <source>
        <dbReference type="EMBL" id="GBG94567.1"/>
    </source>
</evidence>
<dbReference type="Gene3D" id="3.90.1640.10">
    <property type="entry name" value="inorganic pyrophosphatase (n-terminal core)"/>
    <property type="match status" value="1"/>
</dbReference>
<feature type="domain" description="DDH" evidence="1">
    <location>
        <begin position="17"/>
        <end position="154"/>
    </location>
</feature>
<dbReference type="Proteomes" id="UP000286848">
    <property type="component" value="Unassembled WGS sequence"/>
</dbReference>
<dbReference type="EMBL" id="BFFP01000014">
    <property type="protein sequence ID" value="GBG94567.1"/>
    <property type="molecule type" value="Genomic_DNA"/>
</dbReference>
<dbReference type="OrthoDB" id="9803668at2"/>
<dbReference type="InterPro" id="IPR001667">
    <property type="entry name" value="DDH_dom"/>
</dbReference>
<dbReference type="PANTHER" id="PTHR47618">
    <property type="entry name" value="BIFUNCTIONAL OLIGORIBONUCLEASE AND PAP PHOSPHATASE NRNA"/>
    <property type="match status" value="1"/>
</dbReference>
<proteinExistence type="predicted"/>
<evidence type="ECO:0000313" key="4">
    <source>
        <dbReference type="Proteomes" id="UP000286848"/>
    </source>
</evidence>
<dbReference type="Pfam" id="PF01368">
    <property type="entry name" value="DHH"/>
    <property type="match status" value="1"/>
</dbReference>
<dbReference type="RefSeq" id="WP_124976093.1">
    <property type="nucleotide sequence ID" value="NZ_BFFP01000014.1"/>
</dbReference>
<dbReference type="InterPro" id="IPR038763">
    <property type="entry name" value="DHH_sf"/>
</dbReference>
<name>A0A401IST7_9LACO</name>
<dbReference type="AlphaFoldDB" id="A0A401IST7"/>
<dbReference type="GO" id="GO:0003676">
    <property type="term" value="F:nucleic acid binding"/>
    <property type="evidence" value="ECO:0007669"/>
    <property type="project" value="InterPro"/>
</dbReference>
<dbReference type="PANTHER" id="PTHR47618:SF1">
    <property type="entry name" value="BIFUNCTIONAL OLIGORIBONUCLEASE AND PAP PHOSPHATASE NRNA"/>
    <property type="match status" value="1"/>
</dbReference>
<dbReference type="Pfam" id="PF02272">
    <property type="entry name" value="DHHA1"/>
    <property type="match status" value="1"/>
</dbReference>
<gene>
    <name evidence="3" type="ORF">LFYK43_10260</name>
</gene>
<sequence length="321" mass="35569">MSIQEKIIEQIRQYDTILIHRHQRPDPDAIGSQCGLATILRESFPNKKVYQVGSAAKGLAWIAPEEQVEDQVYQDALVIVVDTANTPRVDDPRYTKGKMMIKIDHHPNDDDFGDLKWVKPQASSTSELIFDLAEASHGELKVSAAAARMLYAGIVGDTGRFMYDATTPHTMRVAAALMERDFDAAAINRRLDDIEPAVARLSAYVWENMQITEHDAAYIILTNEILAKFELGDAGTAGIVPLLGKVSTVKCWTIFVQQKDGSYRLRIRSKKAIINELAKEYDGGGHPLASGATLKDGSKIKEFVQKLDQIAATEIGEQNDQ</sequence>
<feature type="domain" description="DHHA1" evidence="2">
    <location>
        <begin position="240"/>
        <end position="312"/>
    </location>
</feature>
<dbReference type="InterPro" id="IPR003156">
    <property type="entry name" value="DHHA1_dom"/>
</dbReference>
<comment type="caution">
    <text evidence="3">The sequence shown here is derived from an EMBL/GenBank/DDBJ whole genome shotgun (WGS) entry which is preliminary data.</text>
</comment>
<keyword evidence="4" id="KW-1185">Reference proteome</keyword>
<evidence type="ECO:0000259" key="2">
    <source>
        <dbReference type="Pfam" id="PF02272"/>
    </source>
</evidence>
<evidence type="ECO:0000259" key="1">
    <source>
        <dbReference type="Pfam" id="PF01368"/>
    </source>
</evidence>
<accession>A0A401IST7</accession>